<evidence type="ECO:0000313" key="13">
    <source>
        <dbReference type="Proteomes" id="UP000799428"/>
    </source>
</evidence>
<name>A0A6G1JRW6_9PLEO</name>
<accession>A0A6G1JRW6</accession>
<keyword evidence="5" id="KW-0560">Oxidoreductase</keyword>
<dbReference type="SMART" id="SM00827">
    <property type="entry name" value="PKS_AT"/>
    <property type="match status" value="1"/>
</dbReference>
<feature type="domain" description="Ketosynthase family 3 (KS3)" evidence="10">
    <location>
        <begin position="15"/>
        <end position="460"/>
    </location>
</feature>
<dbReference type="Gene3D" id="3.40.47.10">
    <property type="match status" value="1"/>
</dbReference>
<dbReference type="Pfam" id="PF00109">
    <property type="entry name" value="ketoacyl-synt"/>
    <property type="match status" value="1"/>
</dbReference>
<dbReference type="GO" id="GO:0004315">
    <property type="term" value="F:3-oxoacyl-[acyl-carrier-protein] synthase activity"/>
    <property type="evidence" value="ECO:0007669"/>
    <property type="project" value="InterPro"/>
</dbReference>
<dbReference type="Proteomes" id="UP000799428">
    <property type="component" value="Unassembled WGS sequence"/>
</dbReference>
<dbReference type="CDD" id="cd00833">
    <property type="entry name" value="PKS"/>
    <property type="match status" value="1"/>
</dbReference>
<dbReference type="GO" id="GO:0016491">
    <property type="term" value="F:oxidoreductase activity"/>
    <property type="evidence" value="ECO:0007669"/>
    <property type="project" value="UniProtKB-KW"/>
</dbReference>
<keyword evidence="6" id="KW-0511">Multifunctional enzyme</keyword>
<feature type="active site" description="Proton donor; for dehydratase activity" evidence="8">
    <location>
        <position position="1208"/>
    </location>
</feature>
<dbReference type="Gene3D" id="3.90.180.10">
    <property type="entry name" value="Medium-chain alcohol dehydrogenases, catalytic domain"/>
    <property type="match status" value="1"/>
</dbReference>
<dbReference type="InterPro" id="IPR020806">
    <property type="entry name" value="PKS_PP-bd"/>
</dbReference>
<dbReference type="SUPFAM" id="SSF53901">
    <property type="entry name" value="Thiolase-like"/>
    <property type="match status" value="1"/>
</dbReference>
<keyword evidence="3" id="KW-0808">Transferase</keyword>
<dbReference type="Gene3D" id="3.40.50.720">
    <property type="entry name" value="NAD(P)-binding Rossmann-like Domain"/>
    <property type="match status" value="2"/>
</dbReference>
<dbReference type="InterPro" id="IPR014043">
    <property type="entry name" value="Acyl_transferase_dom"/>
</dbReference>
<dbReference type="Pfam" id="PF02801">
    <property type="entry name" value="Ketoacyl-synt_C"/>
    <property type="match status" value="1"/>
</dbReference>
<dbReference type="InterPro" id="IPR029063">
    <property type="entry name" value="SAM-dependent_MTases_sf"/>
</dbReference>
<dbReference type="InterPro" id="IPR020841">
    <property type="entry name" value="PKS_Beta-ketoAc_synthase_dom"/>
</dbReference>
<dbReference type="Gene3D" id="3.30.70.3290">
    <property type="match status" value="1"/>
</dbReference>
<reference evidence="12" key="1">
    <citation type="journal article" date="2020" name="Stud. Mycol.">
        <title>101 Dothideomycetes genomes: a test case for predicting lifestyles and emergence of pathogens.</title>
        <authorList>
            <person name="Haridas S."/>
            <person name="Albert R."/>
            <person name="Binder M."/>
            <person name="Bloem J."/>
            <person name="Labutti K."/>
            <person name="Salamov A."/>
            <person name="Andreopoulos B."/>
            <person name="Baker S."/>
            <person name="Barry K."/>
            <person name="Bills G."/>
            <person name="Bluhm B."/>
            <person name="Cannon C."/>
            <person name="Castanera R."/>
            <person name="Culley D."/>
            <person name="Daum C."/>
            <person name="Ezra D."/>
            <person name="Gonzalez J."/>
            <person name="Henrissat B."/>
            <person name="Kuo A."/>
            <person name="Liang C."/>
            <person name="Lipzen A."/>
            <person name="Lutzoni F."/>
            <person name="Magnuson J."/>
            <person name="Mondo S."/>
            <person name="Nolan M."/>
            <person name="Ohm R."/>
            <person name="Pangilinan J."/>
            <person name="Park H.-J."/>
            <person name="Ramirez L."/>
            <person name="Alfaro M."/>
            <person name="Sun H."/>
            <person name="Tritt A."/>
            <person name="Yoshinaga Y."/>
            <person name="Zwiers L.-H."/>
            <person name="Turgeon B."/>
            <person name="Goodwin S."/>
            <person name="Spatafora J."/>
            <person name="Crous P."/>
            <person name="Grigoriev I."/>
        </authorList>
    </citation>
    <scope>NUCLEOTIDE SEQUENCE</scope>
    <source>
        <strain evidence="12">CBS 279.74</strain>
    </source>
</reference>
<dbReference type="Pfam" id="PF13602">
    <property type="entry name" value="ADH_zinc_N_2"/>
    <property type="match status" value="1"/>
</dbReference>
<evidence type="ECO:0000256" key="5">
    <source>
        <dbReference type="ARBA" id="ARBA00023002"/>
    </source>
</evidence>
<dbReference type="InterPro" id="IPR011032">
    <property type="entry name" value="GroES-like_sf"/>
</dbReference>
<evidence type="ECO:0000256" key="8">
    <source>
        <dbReference type="PROSITE-ProRule" id="PRU01363"/>
    </source>
</evidence>
<keyword evidence="2" id="KW-0597">Phosphoprotein</keyword>
<dbReference type="Pfam" id="PF00698">
    <property type="entry name" value="Acyl_transf_1"/>
    <property type="match status" value="1"/>
</dbReference>
<feature type="domain" description="Carrier" evidence="9">
    <location>
        <begin position="2400"/>
        <end position="2481"/>
    </location>
</feature>
<dbReference type="PANTHER" id="PTHR43775:SF29">
    <property type="entry name" value="ASPERFURANONE POLYKETIDE SYNTHASE AFOG-RELATED"/>
    <property type="match status" value="1"/>
</dbReference>
<dbReference type="SUPFAM" id="SSF50129">
    <property type="entry name" value="GroES-like"/>
    <property type="match status" value="1"/>
</dbReference>
<dbReference type="PROSITE" id="PS52019">
    <property type="entry name" value="PKS_MFAS_DH"/>
    <property type="match status" value="1"/>
</dbReference>
<dbReference type="InterPro" id="IPR036291">
    <property type="entry name" value="NAD(P)-bd_dom_sf"/>
</dbReference>
<evidence type="ECO:0000259" key="9">
    <source>
        <dbReference type="PROSITE" id="PS50075"/>
    </source>
</evidence>
<keyword evidence="4" id="KW-0521">NADP</keyword>
<evidence type="ECO:0000313" key="12">
    <source>
        <dbReference type="EMBL" id="KAF2702907.1"/>
    </source>
</evidence>
<dbReference type="InterPro" id="IPR057326">
    <property type="entry name" value="KR_dom"/>
</dbReference>
<gene>
    <name evidence="12" type="ORF">K504DRAFT_539303</name>
</gene>
<dbReference type="InterPro" id="IPR016039">
    <property type="entry name" value="Thiolase-like"/>
</dbReference>
<dbReference type="SUPFAM" id="SSF51735">
    <property type="entry name" value="NAD(P)-binding Rossmann-fold domains"/>
    <property type="match status" value="2"/>
</dbReference>
<dbReference type="Gene3D" id="1.10.1200.10">
    <property type="entry name" value="ACP-like"/>
    <property type="match status" value="1"/>
</dbReference>
<dbReference type="Pfam" id="PF14765">
    <property type="entry name" value="PS-DH"/>
    <property type="match status" value="1"/>
</dbReference>
<dbReference type="OrthoDB" id="329835at2759"/>
<dbReference type="InterPro" id="IPR020843">
    <property type="entry name" value="ER"/>
</dbReference>
<dbReference type="Pfam" id="PF00550">
    <property type="entry name" value="PP-binding"/>
    <property type="match status" value="1"/>
</dbReference>
<proteinExistence type="predicted"/>
<dbReference type="PANTHER" id="PTHR43775">
    <property type="entry name" value="FATTY ACID SYNTHASE"/>
    <property type="match status" value="1"/>
</dbReference>
<keyword evidence="1" id="KW-0596">Phosphopantetheine</keyword>
<feature type="active site" description="Proton acceptor; for dehydratase activity" evidence="8">
    <location>
        <position position="1006"/>
    </location>
</feature>
<dbReference type="InterPro" id="IPR014031">
    <property type="entry name" value="Ketoacyl_synth_C"/>
</dbReference>
<dbReference type="InterPro" id="IPR001227">
    <property type="entry name" value="Ac_transferase_dom_sf"/>
</dbReference>
<evidence type="ECO:0000259" key="10">
    <source>
        <dbReference type="PROSITE" id="PS52004"/>
    </source>
</evidence>
<dbReference type="GO" id="GO:0004312">
    <property type="term" value="F:fatty acid synthase activity"/>
    <property type="evidence" value="ECO:0007669"/>
    <property type="project" value="TreeGrafter"/>
</dbReference>
<dbReference type="InterPro" id="IPR009081">
    <property type="entry name" value="PP-bd_ACP"/>
</dbReference>
<dbReference type="Pfam" id="PF23114">
    <property type="entry name" value="NAD-bd_HRPKS_sdrA"/>
    <property type="match status" value="1"/>
</dbReference>
<dbReference type="InterPro" id="IPR016035">
    <property type="entry name" value="Acyl_Trfase/lysoPLipase"/>
</dbReference>
<dbReference type="Gene3D" id="3.40.50.150">
    <property type="entry name" value="Vaccinia Virus protein VP39"/>
    <property type="match status" value="1"/>
</dbReference>
<dbReference type="SMART" id="SM00823">
    <property type="entry name" value="PKS_PP"/>
    <property type="match status" value="1"/>
</dbReference>
<dbReference type="SMART" id="SM00825">
    <property type="entry name" value="PKS_KS"/>
    <property type="match status" value="1"/>
</dbReference>
<dbReference type="InterPro" id="IPR049551">
    <property type="entry name" value="PKS_DH_C"/>
</dbReference>
<dbReference type="SUPFAM" id="SSF55048">
    <property type="entry name" value="Probable ACP-binding domain of malonyl-CoA ACP transacylase"/>
    <property type="match status" value="1"/>
</dbReference>
<evidence type="ECO:0000256" key="2">
    <source>
        <dbReference type="ARBA" id="ARBA00022553"/>
    </source>
</evidence>
<dbReference type="SMART" id="SM00826">
    <property type="entry name" value="PKS_DH"/>
    <property type="match status" value="1"/>
</dbReference>
<dbReference type="Pfam" id="PF08240">
    <property type="entry name" value="ADH_N"/>
    <property type="match status" value="1"/>
</dbReference>
<keyword evidence="13" id="KW-1185">Reference proteome</keyword>
<dbReference type="Pfam" id="PF08659">
    <property type="entry name" value="KR"/>
    <property type="match status" value="1"/>
</dbReference>
<dbReference type="Gene3D" id="3.10.129.110">
    <property type="entry name" value="Polyketide synthase dehydratase"/>
    <property type="match status" value="1"/>
</dbReference>
<keyword evidence="7" id="KW-0012">Acyltransferase</keyword>
<dbReference type="InterPro" id="IPR016036">
    <property type="entry name" value="Malonyl_transacylase_ACP-bd"/>
</dbReference>
<dbReference type="InterPro" id="IPR020807">
    <property type="entry name" value="PKS_DH"/>
</dbReference>
<feature type="region of interest" description="N-terminal hotdog fold" evidence="8">
    <location>
        <begin position="974"/>
        <end position="1110"/>
    </location>
</feature>
<dbReference type="InterPro" id="IPR042104">
    <property type="entry name" value="PKS_dehydratase_sf"/>
</dbReference>
<evidence type="ECO:0000256" key="4">
    <source>
        <dbReference type="ARBA" id="ARBA00022857"/>
    </source>
</evidence>
<dbReference type="GO" id="GO:0006633">
    <property type="term" value="P:fatty acid biosynthetic process"/>
    <property type="evidence" value="ECO:0007669"/>
    <property type="project" value="InterPro"/>
</dbReference>
<dbReference type="InterPro" id="IPR018201">
    <property type="entry name" value="Ketoacyl_synth_AS"/>
</dbReference>
<dbReference type="SMART" id="SM00822">
    <property type="entry name" value="PKS_KR"/>
    <property type="match status" value="1"/>
</dbReference>
<dbReference type="InterPro" id="IPR006162">
    <property type="entry name" value="Ppantetheine_attach_site"/>
</dbReference>
<dbReference type="FunFam" id="3.40.50.720:FF:000209">
    <property type="entry name" value="Polyketide synthase Pks12"/>
    <property type="match status" value="1"/>
</dbReference>
<dbReference type="InterPro" id="IPR013968">
    <property type="entry name" value="PKS_KR"/>
</dbReference>
<dbReference type="PROSITE" id="PS50075">
    <property type="entry name" value="CARRIER"/>
    <property type="match status" value="1"/>
</dbReference>
<dbReference type="PROSITE" id="PS00012">
    <property type="entry name" value="PHOSPHOPANTETHEINE"/>
    <property type="match status" value="1"/>
</dbReference>
<evidence type="ECO:0000256" key="3">
    <source>
        <dbReference type="ARBA" id="ARBA00022679"/>
    </source>
</evidence>
<dbReference type="GO" id="GO:1901336">
    <property type="term" value="P:lactone biosynthetic process"/>
    <property type="evidence" value="ECO:0007669"/>
    <property type="project" value="UniProtKB-ARBA"/>
</dbReference>
<dbReference type="Gene3D" id="3.40.366.10">
    <property type="entry name" value="Malonyl-Coenzyme A Acyl Carrier Protein, domain 2"/>
    <property type="match status" value="1"/>
</dbReference>
<protein>
    <submittedName>
        <fullName evidence="12">Putative polyketide synthase</fullName>
    </submittedName>
</protein>
<dbReference type="InterPro" id="IPR056501">
    <property type="entry name" value="NAD-bd_HRPKS_sdrA"/>
</dbReference>
<dbReference type="InterPro" id="IPR050091">
    <property type="entry name" value="PKS_NRPS_Biosynth_Enz"/>
</dbReference>
<feature type="domain" description="PKS/mFAS DH" evidence="11">
    <location>
        <begin position="974"/>
        <end position="1301"/>
    </location>
</feature>
<evidence type="ECO:0000259" key="11">
    <source>
        <dbReference type="PROSITE" id="PS52019"/>
    </source>
</evidence>
<evidence type="ECO:0000256" key="7">
    <source>
        <dbReference type="ARBA" id="ARBA00023315"/>
    </source>
</evidence>
<dbReference type="SUPFAM" id="SSF47336">
    <property type="entry name" value="ACP-like"/>
    <property type="match status" value="1"/>
</dbReference>
<dbReference type="GO" id="GO:0030639">
    <property type="term" value="P:polyketide biosynthetic process"/>
    <property type="evidence" value="ECO:0007669"/>
    <property type="project" value="UniProtKB-ARBA"/>
</dbReference>
<evidence type="ECO:0000256" key="6">
    <source>
        <dbReference type="ARBA" id="ARBA00023268"/>
    </source>
</evidence>
<dbReference type="InterPro" id="IPR036736">
    <property type="entry name" value="ACP-like_sf"/>
</dbReference>
<dbReference type="InterPro" id="IPR049552">
    <property type="entry name" value="PKS_DH_N"/>
</dbReference>
<evidence type="ECO:0000256" key="1">
    <source>
        <dbReference type="ARBA" id="ARBA00022450"/>
    </source>
</evidence>
<dbReference type="EMBL" id="MU005791">
    <property type="protein sequence ID" value="KAF2702907.1"/>
    <property type="molecule type" value="Genomic_DNA"/>
</dbReference>
<dbReference type="Pfam" id="PF21089">
    <property type="entry name" value="PKS_DH_N"/>
    <property type="match status" value="1"/>
</dbReference>
<dbReference type="SMART" id="SM00829">
    <property type="entry name" value="PKS_ER"/>
    <property type="match status" value="1"/>
</dbReference>
<organism evidence="12 13">
    <name type="scientific">Pleomassaria siparia CBS 279.74</name>
    <dbReference type="NCBI Taxonomy" id="1314801"/>
    <lineage>
        <taxon>Eukaryota</taxon>
        <taxon>Fungi</taxon>
        <taxon>Dikarya</taxon>
        <taxon>Ascomycota</taxon>
        <taxon>Pezizomycotina</taxon>
        <taxon>Dothideomycetes</taxon>
        <taxon>Pleosporomycetidae</taxon>
        <taxon>Pleosporales</taxon>
        <taxon>Pleomassariaceae</taxon>
        <taxon>Pleomassaria</taxon>
    </lineage>
</organism>
<dbReference type="SUPFAM" id="SSF52151">
    <property type="entry name" value="FabD/lysophospholipase-like"/>
    <property type="match status" value="1"/>
</dbReference>
<dbReference type="PROSITE" id="PS52004">
    <property type="entry name" value="KS3_2"/>
    <property type="match status" value="1"/>
</dbReference>
<dbReference type="InterPro" id="IPR049900">
    <property type="entry name" value="PKS_mFAS_DH"/>
</dbReference>
<dbReference type="InterPro" id="IPR014030">
    <property type="entry name" value="Ketoacyl_synth_N"/>
</dbReference>
<dbReference type="PROSITE" id="PS00606">
    <property type="entry name" value="KS3_1"/>
    <property type="match status" value="1"/>
</dbReference>
<feature type="region of interest" description="C-terminal hotdog fold" evidence="8">
    <location>
        <begin position="1143"/>
        <end position="1301"/>
    </location>
</feature>
<dbReference type="SUPFAM" id="SSF53335">
    <property type="entry name" value="S-adenosyl-L-methionine-dependent methyltransferases"/>
    <property type="match status" value="1"/>
</dbReference>
<dbReference type="GO" id="GO:0031177">
    <property type="term" value="F:phosphopantetheine binding"/>
    <property type="evidence" value="ECO:0007669"/>
    <property type="project" value="InterPro"/>
</dbReference>
<sequence>MTTKDTGLANGHDDTMPIAIVGMSFRGPGDASNLENFYKVLAEGRETWSPIPESKWVADAFHHPDPMRGGASNVRGGHFFKQDLSLFDAPFFGMREEEATCLDPQHRMLLECCYETLEDSGTPLTSAVGSNTAVFVGSFGADYPELLYRDAERMPMYQATNAGNSRAILSNRLSYWFDFKGPSVTIDTACSASLVAFHLACQSLRTGDADQAIVGGSSVILNSDLYISMSAMGFLSPEGRCYSFDERAQGYGRGEGVGCVLIKPLDKALRDGDGIRAIVRNTGSNQDGRTPGITFPSGEAQERLMRAVYEKAGLDPVETTYVEAHGTGTQAGDPVEAAAIAAVFGPGRSRERPLLLGSVKSNVGHLEGASGITSLIKAVLMVENGIVLPSRNFDKANSRIPLDEWKLQASLLPRSTPTTPSNHLFEIATELAPWQPDGPRRLSINSFGYGGSNAHAILEDASGYLAAHALLQTPLPRPLPFENSTSHANACTARTAHSAHPEAVGRRRIFVCSSFDQDTGREQARRLARYIRSRQMDAQLGHLAYTLSERRTSLAWKLAVSARSTKELLDALEDDHLKMTKASKPPTIAFVFTGQGAQWAGMGRELVQAFPAFRASLERARDHLRTLDASWDLIDELSKQGPDSRINLAELSQPICTALQCALVDLLASWSIVPAAVTGHSSGEIAAAYCIGAMSHEATMTAAYYRGIVAGRLATSDKTKGKGSMMAIALGTSEVEPLLDELTSGRVSVACENSPHNVTVSGDAIAIDELLERLKQEMPMVFARKLMVDVAYHSHHMQAIGDDYLSCIPKIEKPRRASQVQFYSSVTGKLTSASDLDPPYWVANLLGKVRFSTSLSHMCHGAAVDVLVEIGPHSALAGPVKQTIGADVKLRDSHISYLSTLVRNKDAVETAMALAGQLITKGVSVAVAEINNPNQEEAPSVLVSLPPYPWNHSRSYWTESRLSSNYRARRLPRSDVLGAEEKDFNPLAPRWRNVLRLAEQPWLRHHAVQSSIVYPAGGYIAMIIEAARLRAIAAGTPFAGFLLREVVISNALVITEDPGGVETAVTLRPYSQGTRLLSDVWQEFFIYSVNGSGQWTEHCRGLVRLVQPGKSDNSSNQVNGTALQTDQTRTLVEFVAETENACTRHVDVEQFYDDISALGLRYGPTFANVTAARASAHLCAARIAVPDTAAYMPKGFQHPVIVHPATIDSMLHPLFVAARASSRGLPDPMVPISIGEVFVSSDIPTEPGATLSVYASNKESGALQLRTSILVTRCGAQGLGEGPVARIDGLTCATLPRDSGDARYDSTKKLAWSFAWGVDPEYLDSTTLEVAYVDAKGGDGAMLPTPETIEVQSVGEWSTFHWARLAAHTGLCRLTHKAAWYIGLHGFKNPHLRLLEVGAVSGLATMQVLQHLDDQHGSCPRFLQYDLACQTPGHIEAARARLAGLPHDINFQKLDLLGPVTEQGFVAASYHVILATMISFDTNQIPVVLRKLRKLLRPDGKLILIELTEPEPEMGTGTEPRSVLGAGKTRASMETAGASMHRSDWSRLLVDAGFSTEYSSSCEALDDADQQGMLMINSPEQPSLPPPVHVLVVVSDGLEQILDVHTLKARLEMTAASVTLSTLEEADTTDKVCVVLAELLHPFMHAPSQTQFQFSKDVFLRSRGVLWVTQGAGSTSPLANSVLGVARTARSEHGATTIVTVDLDGEAPLAPMAAADLVHGVFNRHFRRQTTSSDAVDLEFREKNGRLLIPRLLEHQEVNDLVAEAKLGPRLEEQLLIQKDRPLRIDVETPGLMDSIRWVDDESATANLADDCIEVEVKAVGVNFRDVMMALGQIDTETLGGECSGTVSAKGKGVSGFAVGDRVAFLHLGSYATLVHPKACIVRHIPPNMAFETAAALPVIFVTAYYSLFELARLRKGETVLIHAAAGGVGQAAIELCQMVHAEVFVTVGSAAKKRAVMERFHIAEDHIFYSRDGSFAQAVATATGNRGVDVILNSVAGEAHRLTWSCIGPFGRFIELGKRDIFVNTRLEMEKFARNVTFATFDLVDLIRYRPDTCGRIWGEVLELLQCARIRIPSPIQTFPMGKIVSALQTMQSGKHMGKLVSVVSRTETVMVTHQNNRNGMFPADASYLIVGGLGGIGRAIASWMIQRGARNLIFATRRGPAADGASAAVEQLEKQGARIEIIACDVAEETQVDLLLETCAGKLPPIRGVIHSALVLKDALLQNMTVHEYRLGLRAKVSGAMNLHQKLPHDLDFFVLLSSLSGIIGNASQANYAAANTFLDAFAEYLNYRGFAGVALDLGVITGIGHVADNPHLAKAMVQHGFEGTNEEELLAMIQYAITHPHRPRGQNQIVSGLGTWNEKSVAAFERPMFSHFRRVTALTTGPEEQSEGNITAQIKALPVAEAAKMICNEIMAKASTQCMIPLEDVLPSRTLSSYGMDSLVAVEMRNWIFRSFNCTIPILELLTGNSIEKLSMRIAEKIE</sequence>
<dbReference type="InterPro" id="IPR013154">
    <property type="entry name" value="ADH-like_N"/>
</dbReference>
<dbReference type="CDD" id="cd05195">
    <property type="entry name" value="enoyl_red"/>
    <property type="match status" value="1"/>
</dbReference>